<evidence type="ECO:0000256" key="5">
    <source>
        <dbReference type="ARBA" id="ARBA00022777"/>
    </source>
</evidence>
<evidence type="ECO:0000256" key="10">
    <source>
        <dbReference type="RuleBase" id="RU364073"/>
    </source>
</evidence>
<dbReference type="HAMAP" id="MF_02220">
    <property type="entry name" value="XylB"/>
    <property type="match status" value="1"/>
</dbReference>
<dbReference type="PIRSF" id="PIRSF000538">
    <property type="entry name" value="GlpK"/>
    <property type="match status" value="1"/>
</dbReference>
<dbReference type="GO" id="GO:0005998">
    <property type="term" value="P:xylulose catabolic process"/>
    <property type="evidence" value="ECO:0007669"/>
    <property type="project" value="UniProtKB-UniRule"/>
</dbReference>
<gene>
    <name evidence="8 10" type="primary">xylB</name>
    <name evidence="13" type="ORF">K788_0004594</name>
</gene>
<evidence type="ECO:0000256" key="8">
    <source>
        <dbReference type="HAMAP-Rule" id="MF_02220"/>
    </source>
</evidence>
<dbReference type="InterPro" id="IPR043129">
    <property type="entry name" value="ATPase_NBD"/>
</dbReference>
<dbReference type="InterPro" id="IPR006000">
    <property type="entry name" value="Xylulokinase"/>
</dbReference>
<dbReference type="PROSITE" id="PS00933">
    <property type="entry name" value="FGGY_KINASES_1"/>
    <property type="match status" value="1"/>
</dbReference>
<dbReference type="SUPFAM" id="SSF53067">
    <property type="entry name" value="Actin-like ATPase domain"/>
    <property type="match status" value="2"/>
</dbReference>
<dbReference type="GO" id="GO:0004856">
    <property type="term" value="F:D-xylulokinase activity"/>
    <property type="evidence" value="ECO:0007669"/>
    <property type="project" value="UniProtKB-UniRule"/>
</dbReference>
<dbReference type="PANTHER" id="PTHR43095">
    <property type="entry name" value="SUGAR KINASE"/>
    <property type="match status" value="1"/>
</dbReference>
<dbReference type="NCBIfam" id="TIGR01312">
    <property type="entry name" value="XylB"/>
    <property type="match status" value="1"/>
</dbReference>
<dbReference type="Pfam" id="PF02782">
    <property type="entry name" value="FGGY_C"/>
    <property type="match status" value="1"/>
</dbReference>
<evidence type="ECO:0000256" key="9">
    <source>
        <dbReference type="RuleBase" id="RU003733"/>
    </source>
</evidence>
<keyword evidence="5 8" id="KW-0418">Kinase</keyword>
<dbReference type="InterPro" id="IPR018483">
    <property type="entry name" value="Carb_kinase_FGGY_CS"/>
</dbReference>
<dbReference type="GeneID" id="69969411"/>
<comment type="function">
    <text evidence="8">Catalyzes the phosphorylation of D-xylulose to D-xylulose 5-phosphate.</text>
</comment>
<dbReference type="InterPro" id="IPR000577">
    <property type="entry name" value="Carb_kinase_FGGY"/>
</dbReference>
<dbReference type="InterPro" id="IPR018484">
    <property type="entry name" value="FGGY_N"/>
</dbReference>
<comment type="catalytic activity">
    <reaction evidence="8 10">
        <text>D-xylulose + ATP = D-xylulose 5-phosphate + ADP + H(+)</text>
        <dbReference type="Rhea" id="RHEA:10964"/>
        <dbReference type="ChEBI" id="CHEBI:15378"/>
        <dbReference type="ChEBI" id="CHEBI:17140"/>
        <dbReference type="ChEBI" id="CHEBI:30616"/>
        <dbReference type="ChEBI" id="CHEBI:57737"/>
        <dbReference type="ChEBI" id="CHEBI:456216"/>
        <dbReference type="EC" id="2.7.1.17"/>
    </reaction>
</comment>
<dbReference type="Proteomes" id="UP000019146">
    <property type="component" value="Chromosome 1"/>
</dbReference>
<feature type="binding site" evidence="8">
    <location>
        <begin position="80"/>
        <end position="81"/>
    </location>
    <ligand>
        <name>substrate</name>
    </ligand>
</feature>
<keyword evidence="2 8" id="KW-0859">Xylose metabolism</keyword>
<feature type="site" description="Important for activity" evidence="8">
    <location>
        <position position="7"/>
    </location>
</feature>
<name>A0A0P0RA99_9BURK</name>
<accession>A0A0P0RA99</accession>
<comment type="similarity">
    <text evidence="1 8 9">Belongs to the FGGY kinase family.</text>
</comment>
<keyword evidence="3 8" id="KW-0808">Transferase</keyword>
<feature type="active site" description="Proton acceptor" evidence="8">
    <location>
        <position position="237"/>
    </location>
</feature>
<feature type="domain" description="Carbohydrate kinase FGGY C-terminal" evidence="12">
    <location>
        <begin position="254"/>
        <end position="437"/>
    </location>
</feature>
<dbReference type="GO" id="GO:0005524">
    <property type="term" value="F:ATP binding"/>
    <property type="evidence" value="ECO:0007669"/>
    <property type="project" value="UniProtKB-UniRule"/>
</dbReference>
<evidence type="ECO:0000256" key="7">
    <source>
        <dbReference type="ARBA" id="ARBA00023277"/>
    </source>
</evidence>
<evidence type="ECO:0000256" key="3">
    <source>
        <dbReference type="ARBA" id="ARBA00022679"/>
    </source>
</evidence>
<evidence type="ECO:0000256" key="1">
    <source>
        <dbReference type="ARBA" id="ARBA00009156"/>
    </source>
</evidence>
<evidence type="ECO:0000256" key="4">
    <source>
        <dbReference type="ARBA" id="ARBA00022741"/>
    </source>
</evidence>
<dbReference type="Pfam" id="PF00370">
    <property type="entry name" value="FGGY_N"/>
    <property type="match status" value="1"/>
</dbReference>
<dbReference type="InterPro" id="IPR050406">
    <property type="entry name" value="FGGY_Carb_Kinase"/>
</dbReference>
<evidence type="ECO:0000256" key="2">
    <source>
        <dbReference type="ARBA" id="ARBA00022629"/>
    </source>
</evidence>
<keyword evidence="6 8" id="KW-0067">ATP-binding</keyword>
<keyword evidence="7 8" id="KW-0119">Carbohydrate metabolism</keyword>
<feature type="domain" description="Carbohydrate kinase FGGY N-terminal" evidence="11">
    <location>
        <begin position="3"/>
        <end position="244"/>
    </location>
</feature>
<dbReference type="EMBL" id="CP012746">
    <property type="protein sequence ID" value="ALL65346.1"/>
    <property type="molecule type" value="Genomic_DNA"/>
</dbReference>
<proteinExistence type="inferred from homology"/>
<sequence length="488" mass="51389">MTFLGIDLGTSEVKVILTDDASTTLATSGVRLDVAQPHPHWSEQDPHAWWQATLDAVAAVRGANPGAFAALRGIGLSGQMHGATLLDAKGEVLRPAILWNDTRAFAECAELEALVPESREITGNLAMPGFTAPKLLWLAKHEPDVFRAASKVLLPKDYLAWRLTGDFVSDMSDASGTLWLDVAKRDWSDRMLAATGLTREHMPRLVEGSASAAQLSDALRREWGIAGPVVLCGGAGDNAASAIGMGVAEAGSAFLSLGTSGVLFAGTDRFAPNPEQGVHAFCHCLPDRWHQMSVILSAASSLGWLSKVVNREVGSLPELASTANPAAAPIFLPYLSGERTPHNDANARGVFWGLTGAHTTGDLAYSVMEGVAFAMADGYAALQSAGTTLQNASFIGGGSRSPFWANLCATATGITMHRHEGSDVGAALGAARLARLAVTGESISQVCLAPPTLESCEPDRAQAPLLAHRLTRYRSIYQALKASFAEQA</sequence>
<dbReference type="KEGG" id="bcai:K788_0004594"/>
<evidence type="ECO:0000313" key="14">
    <source>
        <dbReference type="Proteomes" id="UP000019146"/>
    </source>
</evidence>
<evidence type="ECO:0000259" key="11">
    <source>
        <dbReference type="Pfam" id="PF00370"/>
    </source>
</evidence>
<dbReference type="CDD" id="cd07808">
    <property type="entry name" value="ASKHA_NBD_FGGY_EcXK-like"/>
    <property type="match status" value="1"/>
</dbReference>
<protein>
    <recommendedName>
        <fullName evidence="8 10">Xylulose kinase</fullName>
        <shortName evidence="8 10">Xylulokinase</shortName>
        <ecNumber evidence="8 10">2.7.1.17</ecNumber>
    </recommendedName>
</protein>
<dbReference type="AlphaFoldDB" id="A0A0P0RA99"/>
<evidence type="ECO:0000313" key="13">
    <source>
        <dbReference type="EMBL" id="ALL65346.1"/>
    </source>
</evidence>
<organism evidence="13 14">
    <name type="scientific">Paraburkholderia caribensis MBA4</name>
    <dbReference type="NCBI Taxonomy" id="1323664"/>
    <lineage>
        <taxon>Bacteria</taxon>
        <taxon>Pseudomonadati</taxon>
        <taxon>Pseudomonadota</taxon>
        <taxon>Betaproteobacteria</taxon>
        <taxon>Burkholderiales</taxon>
        <taxon>Burkholderiaceae</taxon>
        <taxon>Paraburkholderia</taxon>
    </lineage>
</organism>
<keyword evidence="4 8" id="KW-0547">Nucleotide-binding</keyword>
<dbReference type="EC" id="2.7.1.17" evidence="8 10"/>
<evidence type="ECO:0000259" key="12">
    <source>
        <dbReference type="Pfam" id="PF02782"/>
    </source>
</evidence>
<reference evidence="13 14" key="1">
    <citation type="journal article" date="2014" name="Genome Announc.">
        <title>Draft Genome Sequence of the Haloacid-Degrading Burkholderia caribensis Strain MBA4.</title>
        <authorList>
            <person name="Pan Y."/>
            <person name="Kong K.F."/>
            <person name="Tsang J.S."/>
        </authorList>
    </citation>
    <scope>NUCLEOTIDE SEQUENCE [LARGE SCALE GENOMIC DNA]</scope>
    <source>
        <strain evidence="13 14">MBA4</strain>
    </source>
</reference>
<dbReference type="RefSeq" id="WP_036005577.1">
    <property type="nucleotide sequence ID" value="NZ_CP012746.1"/>
</dbReference>
<dbReference type="PANTHER" id="PTHR43095:SF6">
    <property type="entry name" value="XYLULOSE KINASE"/>
    <property type="match status" value="1"/>
</dbReference>
<dbReference type="InterPro" id="IPR018485">
    <property type="entry name" value="FGGY_C"/>
</dbReference>
<evidence type="ECO:0000256" key="6">
    <source>
        <dbReference type="ARBA" id="ARBA00022840"/>
    </source>
</evidence>
<dbReference type="PROSITE" id="PS00445">
    <property type="entry name" value="FGGY_KINASES_2"/>
    <property type="match status" value="1"/>
</dbReference>
<dbReference type="Gene3D" id="3.30.420.40">
    <property type="match status" value="2"/>
</dbReference>
<dbReference type="GO" id="GO:0042732">
    <property type="term" value="P:D-xylose metabolic process"/>
    <property type="evidence" value="ECO:0007669"/>
    <property type="project" value="UniProtKB-KW"/>
</dbReference>